<dbReference type="GO" id="GO:0009100">
    <property type="term" value="P:glycoprotein metabolic process"/>
    <property type="evidence" value="ECO:0007669"/>
    <property type="project" value="UniProtKB-ARBA"/>
</dbReference>
<sequence length="573" mass="66031">MKPHVCIKIRVGNRKNPRSRYPTVSSEPKVSPTEIYLNACYFCCGIAPEIQSNHQPHHYSGRLRRPRKRLEMAVKKKTTIFLLGLVGLCFFGVNYFQIRQKRGKLLTTQNTEGLELFNLSSIKWPNLPRPNVSSPEEVAKLGALDMKTSVGQQRTLEILLEEFKKAMTRANLNGRWFLQAGALLGSIQHHDLIPWDDDADLHLHVRYRPAVQAALKQLTPKLHTYPLDKMDKLYFPPFKPNAIVTPTTVGSHKELHYPWGWPSIDIAYYHEVGPELCQDYLVPSRVFNISDVFPLTYRPLGKQWFPTPRRPISYLKSYYNTTKQTCISHWWSHAKEESIQPVIEDCRKLMEKYPFVSRCFIPGPEFLANSSSLCDEYLMAVKKKTTIFLLGLVGLCFFGVNYFQIRQKRGKLLTTQNTEGLELFNLSSIKWPNLPRPNVSSPEEVAKLGALDMKTSVGQQRTLEILLEEFKKAMTRANLNGRWFLQAGALLGSIQHHDLIPWDDDADLHFHVRYRPAVQAALKQLSPKFLTYPMNRLDKFYFPPFKPNEVVTPTTVGSHKELHYPWGWPSIDI</sequence>
<name>A0A564Z908_HYMDI</name>
<evidence type="ECO:0000313" key="4">
    <source>
        <dbReference type="Proteomes" id="UP000321570"/>
    </source>
</evidence>
<keyword evidence="1" id="KW-0472">Membrane</keyword>
<dbReference type="AlphaFoldDB" id="A0A564Z908"/>
<proteinExistence type="predicted"/>
<evidence type="ECO:0000259" key="2">
    <source>
        <dbReference type="Pfam" id="PF04991"/>
    </source>
</evidence>
<gene>
    <name evidence="3" type="ORF">WMSIL1_LOCUS13143</name>
</gene>
<dbReference type="PANTHER" id="PTHR43404:SF2">
    <property type="entry name" value="LIPOPOLYSACCHARIDE CHOLINEPHOSPHOTRANSFERASE LICD"/>
    <property type="match status" value="1"/>
</dbReference>
<dbReference type="Pfam" id="PF04991">
    <property type="entry name" value="LicD"/>
    <property type="match status" value="2"/>
</dbReference>
<organism evidence="3 4">
    <name type="scientific">Hymenolepis diminuta</name>
    <name type="common">Rat tapeworm</name>
    <dbReference type="NCBI Taxonomy" id="6216"/>
    <lineage>
        <taxon>Eukaryota</taxon>
        <taxon>Metazoa</taxon>
        <taxon>Spiralia</taxon>
        <taxon>Lophotrochozoa</taxon>
        <taxon>Platyhelminthes</taxon>
        <taxon>Cestoda</taxon>
        <taxon>Eucestoda</taxon>
        <taxon>Cyclophyllidea</taxon>
        <taxon>Hymenolepididae</taxon>
        <taxon>Hymenolepis</taxon>
    </lineage>
</organism>
<reference evidence="3 4" key="1">
    <citation type="submission" date="2019-07" db="EMBL/GenBank/DDBJ databases">
        <authorList>
            <person name="Jastrzebski P J."/>
            <person name="Paukszto L."/>
            <person name="Jastrzebski P J."/>
        </authorList>
    </citation>
    <scope>NUCLEOTIDE SEQUENCE [LARGE SCALE GENOMIC DNA]</scope>
    <source>
        <strain evidence="3 4">WMS-il1</strain>
    </source>
</reference>
<dbReference type="InterPro" id="IPR052942">
    <property type="entry name" value="LPS_cholinephosphotransferase"/>
</dbReference>
<keyword evidence="4" id="KW-1185">Reference proteome</keyword>
<feature type="non-terminal residue" evidence="3">
    <location>
        <position position="573"/>
    </location>
</feature>
<dbReference type="Proteomes" id="UP000321570">
    <property type="component" value="Unassembled WGS sequence"/>
</dbReference>
<accession>A0A564Z908</accession>
<dbReference type="EMBL" id="CABIJS010000690">
    <property type="protein sequence ID" value="VUZ55264.1"/>
    <property type="molecule type" value="Genomic_DNA"/>
</dbReference>
<feature type="transmembrane region" description="Helical" evidence="1">
    <location>
        <begin position="386"/>
        <end position="403"/>
    </location>
</feature>
<feature type="domain" description="LicD/FKTN/FKRP nucleotidyltransferase" evidence="2">
    <location>
        <begin position="483"/>
        <end position="510"/>
    </location>
</feature>
<evidence type="ECO:0000313" key="3">
    <source>
        <dbReference type="EMBL" id="VUZ55264.1"/>
    </source>
</evidence>
<feature type="domain" description="LicD/FKTN/FKRP nucleotidyltransferase" evidence="2">
    <location>
        <begin position="176"/>
        <end position="204"/>
    </location>
</feature>
<protein>
    <recommendedName>
        <fullName evidence="2">LicD/FKTN/FKRP nucleotidyltransferase domain-containing protein</fullName>
    </recommendedName>
</protein>
<evidence type="ECO:0000256" key="1">
    <source>
        <dbReference type="SAM" id="Phobius"/>
    </source>
</evidence>
<keyword evidence="1" id="KW-0812">Transmembrane</keyword>
<keyword evidence="1" id="KW-1133">Transmembrane helix</keyword>
<feature type="transmembrane region" description="Helical" evidence="1">
    <location>
        <begin position="78"/>
        <end position="96"/>
    </location>
</feature>
<dbReference type="InterPro" id="IPR007074">
    <property type="entry name" value="LicD/FKTN/FKRP_NTP_transf"/>
</dbReference>
<dbReference type="PANTHER" id="PTHR43404">
    <property type="entry name" value="LIPOPOLYSACCHARIDE CHOLINEPHOSPHOTRANSFERASE LICD"/>
    <property type="match status" value="1"/>
</dbReference>